<reference evidence="3" key="1">
    <citation type="journal article" date="2022" name="Int. J. Mol. Sci.">
        <title>Draft Genome of Tanacetum Coccineum: Genomic Comparison of Closely Related Tanacetum-Family Plants.</title>
        <authorList>
            <person name="Yamashiro T."/>
            <person name="Shiraishi A."/>
            <person name="Nakayama K."/>
            <person name="Satake H."/>
        </authorList>
    </citation>
    <scope>NUCLEOTIDE SEQUENCE</scope>
</reference>
<reference evidence="3" key="2">
    <citation type="submission" date="2022-01" db="EMBL/GenBank/DDBJ databases">
        <authorList>
            <person name="Yamashiro T."/>
            <person name="Shiraishi A."/>
            <person name="Satake H."/>
            <person name="Nakayama K."/>
        </authorList>
    </citation>
    <scope>NUCLEOTIDE SEQUENCE</scope>
</reference>
<feature type="domain" description="Reverse transcriptase Ty1/copia-type" evidence="2">
    <location>
        <begin position="106"/>
        <end position="190"/>
    </location>
</feature>
<dbReference type="InterPro" id="IPR013103">
    <property type="entry name" value="RVT_2"/>
</dbReference>
<comment type="caution">
    <text evidence="3">The sequence shown here is derived from an EMBL/GenBank/DDBJ whole genome shotgun (WGS) entry which is preliminary data.</text>
</comment>
<protein>
    <submittedName>
        <fullName evidence="3">Retrotransposon protein, putative, ty1-copia subclass</fullName>
    </submittedName>
</protein>
<accession>A0ABQ4XCS7</accession>
<dbReference type="Proteomes" id="UP001151760">
    <property type="component" value="Unassembled WGS sequence"/>
</dbReference>
<dbReference type="Pfam" id="PF07727">
    <property type="entry name" value="RVT_2"/>
    <property type="match status" value="1"/>
</dbReference>
<name>A0ABQ4XCS7_9ASTR</name>
<organism evidence="3 4">
    <name type="scientific">Tanacetum coccineum</name>
    <dbReference type="NCBI Taxonomy" id="301880"/>
    <lineage>
        <taxon>Eukaryota</taxon>
        <taxon>Viridiplantae</taxon>
        <taxon>Streptophyta</taxon>
        <taxon>Embryophyta</taxon>
        <taxon>Tracheophyta</taxon>
        <taxon>Spermatophyta</taxon>
        <taxon>Magnoliopsida</taxon>
        <taxon>eudicotyledons</taxon>
        <taxon>Gunneridae</taxon>
        <taxon>Pentapetalae</taxon>
        <taxon>asterids</taxon>
        <taxon>campanulids</taxon>
        <taxon>Asterales</taxon>
        <taxon>Asteraceae</taxon>
        <taxon>Asteroideae</taxon>
        <taxon>Anthemideae</taxon>
        <taxon>Anthemidinae</taxon>
        <taxon>Tanacetum</taxon>
    </lineage>
</organism>
<sequence length="199" mass="22947">MGYSFYNPSENKVFIARNAEFFESNLIDQEVKDDQEIDEPQSDINPIRRSSRTKHAPNQMCLYIDAEEHELGDLGEPANYKAALLDPESEKWLAAMNVEMQSMKDNDVWELVELPPNAKTVGHKWLFKKKTDMDGAVHTFKSRLVAKGFTQTYGVDSEETFYPVANIRAIRILIAIAAFYGYEIWQMDVKIRLSLQWTS</sequence>
<dbReference type="EMBL" id="BQNB010009404">
    <property type="protein sequence ID" value="GJS63073.1"/>
    <property type="molecule type" value="Genomic_DNA"/>
</dbReference>
<proteinExistence type="predicted"/>
<evidence type="ECO:0000259" key="2">
    <source>
        <dbReference type="Pfam" id="PF07727"/>
    </source>
</evidence>
<evidence type="ECO:0000256" key="1">
    <source>
        <dbReference type="SAM" id="MobiDB-lite"/>
    </source>
</evidence>
<keyword evidence="4" id="KW-1185">Reference proteome</keyword>
<evidence type="ECO:0000313" key="3">
    <source>
        <dbReference type="EMBL" id="GJS63073.1"/>
    </source>
</evidence>
<evidence type="ECO:0000313" key="4">
    <source>
        <dbReference type="Proteomes" id="UP001151760"/>
    </source>
</evidence>
<gene>
    <name evidence="3" type="ORF">Tco_0677637</name>
</gene>
<feature type="region of interest" description="Disordered" evidence="1">
    <location>
        <begin position="31"/>
        <end position="53"/>
    </location>
</feature>